<organism evidence="4 5">
    <name type="scientific">Sanghuangporus baumii</name>
    <name type="common">Phellinus baumii</name>
    <dbReference type="NCBI Taxonomy" id="108892"/>
    <lineage>
        <taxon>Eukaryota</taxon>
        <taxon>Fungi</taxon>
        <taxon>Dikarya</taxon>
        <taxon>Basidiomycota</taxon>
        <taxon>Agaricomycotina</taxon>
        <taxon>Agaricomycetes</taxon>
        <taxon>Hymenochaetales</taxon>
        <taxon>Hymenochaetaceae</taxon>
        <taxon>Sanghuangporus</taxon>
    </lineage>
</organism>
<name>A0A9Q5HX12_SANBA</name>
<dbReference type="InterPro" id="IPR045339">
    <property type="entry name" value="DUF6534"/>
</dbReference>
<protein>
    <recommendedName>
        <fullName evidence="3">DUF6534 domain-containing protein</fullName>
    </recommendedName>
</protein>
<evidence type="ECO:0000313" key="5">
    <source>
        <dbReference type="Proteomes" id="UP000757232"/>
    </source>
</evidence>
<proteinExistence type="predicted"/>
<gene>
    <name evidence="4" type="ORF">A7U60_g5281</name>
</gene>
<keyword evidence="5" id="KW-1185">Reference proteome</keyword>
<dbReference type="Pfam" id="PF20152">
    <property type="entry name" value="DUF6534"/>
    <property type="match status" value="1"/>
</dbReference>
<evidence type="ECO:0000313" key="4">
    <source>
        <dbReference type="EMBL" id="OCB87578.1"/>
    </source>
</evidence>
<dbReference type="AlphaFoldDB" id="A0A9Q5HX12"/>
<dbReference type="EMBL" id="LNZH02000190">
    <property type="protein sequence ID" value="OCB87578.1"/>
    <property type="molecule type" value="Genomic_DNA"/>
</dbReference>
<comment type="caution">
    <text evidence="4">The sequence shown here is derived from an EMBL/GenBank/DDBJ whole genome shotgun (WGS) entry which is preliminary data.</text>
</comment>
<evidence type="ECO:0000256" key="1">
    <source>
        <dbReference type="SAM" id="MobiDB-lite"/>
    </source>
</evidence>
<dbReference type="Proteomes" id="UP000757232">
    <property type="component" value="Unassembled WGS sequence"/>
</dbReference>
<sequence>MNFIIMLAGAHNKGHSIALVIAIISISSFGAGIAGCYELFMKDRLMANLVLPTLKYADLTVIQDEIAQIAHMVAYLAWPQKTYWIPFHLAMSKLHVLTLLAMLNSRFTLRARSRSHEDIYKDSSPGNEADVKAVDREPPLTPDSMELNKIRMNQSSTIYNDPSHANGVEIIDIVKSPFTA</sequence>
<dbReference type="OrthoDB" id="2792702at2759"/>
<keyword evidence="2" id="KW-0472">Membrane</keyword>
<keyword evidence="2" id="KW-1133">Transmembrane helix</keyword>
<feature type="region of interest" description="Disordered" evidence="1">
    <location>
        <begin position="118"/>
        <end position="144"/>
    </location>
</feature>
<accession>A0A9Q5HX12</accession>
<feature type="compositionally biased region" description="Basic and acidic residues" evidence="1">
    <location>
        <begin position="129"/>
        <end position="138"/>
    </location>
</feature>
<feature type="domain" description="DUF6534" evidence="3">
    <location>
        <begin position="36"/>
        <end position="106"/>
    </location>
</feature>
<keyword evidence="2" id="KW-0812">Transmembrane</keyword>
<evidence type="ECO:0000259" key="3">
    <source>
        <dbReference type="Pfam" id="PF20152"/>
    </source>
</evidence>
<reference evidence="4" key="1">
    <citation type="submission" date="2016-06" db="EMBL/GenBank/DDBJ databases">
        <title>Draft Genome sequence of the fungus Inonotus baumii.</title>
        <authorList>
            <person name="Zhu H."/>
            <person name="Lin W."/>
        </authorList>
    </citation>
    <scope>NUCLEOTIDE SEQUENCE</scope>
    <source>
        <strain evidence="4">821</strain>
    </source>
</reference>
<evidence type="ECO:0000256" key="2">
    <source>
        <dbReference type="SAM" id="Phobius"/>
    </source>
</evidence>
<feature type="transmembrane region" description="Helical" evidence="2">
    <location>
        <begin position="16"/>
        <end position="40"/>
    </location>
</feature>